<evidence type="ECO:0000256" key="1">
    <source>
        <dbReference type="ARBA" id="ARBA00004123"/>
    </source>
</evidence>
<evidence type="ECO:0000256" key="4">
    <source>
        <dbReference type="ARBA" id="ARBA00023163"/>
    </source>
</evidence>
<keyword evidence="5" id="KW-0539">Nucleus</keyword>
<sequence>MAEAREATVRLLALLQATSADPGKQELARQIISCIDRALAAARGAGHDSRPPAGSRRRPRGCGEARARTVSPIMDDGYSWRKYGEKSIHHHKNPRFYFRCAYKGDLGCSARKQVERMEEDPSQFHTAYFGEHTPACPRDALVVAEVDSRFVSFTPCLPAEGKELPLNMVEFTADLKDQLANLVSSDVSFASPGELESLGASVEELMDLL</sequence>
<dbReference type="OrthoDB" id="684963at2759"/>
<reference evidence="8 9" key="1">
    <citation type="submission" date="2016-09" db="EMBL/GenBank/DDBJ databases">
        <title>The draft genome of Dichanthelium oligosanthes: A C3 panicoid grass species.</title>
        <authorList>
            <person name="Studer A.J."/>
            <person name="Schnable J.C."/>
            <person name="Brutnell T.P."/>
        </authorList>
    </citation>
    <scope>NUCLEOTIDE SEQUENCE [LARGE SCALE GENOMIC DNA]</scope>
    <source>
        <strain evidence="9">cv. Kellogg 1175</strain>
        <tissue evidence="8">Leaf</tissue>
    </source>
</reference>
<dbReference type="AlphaFoldDB" id="A0A1E5WHG1"/>
<accession>A0A1E5WHG1</accession>
<evidence type="ECO:0000256" key="2">
    <source>
        <dbReference type="ARBA" id="ARBA00023015"/>
    </source>
</evidence>
<organism evidence="8 9">
    <name type="scientific">Dichanthelium oligosanthes</name>
    <dbReference type="NCBI Taxonomy" id="888268"/>
    <lineage>
        <taxon>Eukaryota</taxon>
        <taxon>Viridiplantae</taxon>
        <taxon>Streptophyta</taxon>
        <taxon>Embryophyta</taxon>
        <taxon>Tracheophyta</taxon>
        <taxon>Spermatophyta</taxon>
        <taxon>Magnoliopsida</taxon>
        <taxon>Liliopsida</taxon>
        <taxon>Poales</taxon>
        <taxon>Poaceae</taxon>
        <taxon>PACMAD clade</taxon>
        <taxon>Panicoideae</taxon>
        <taxon>Panicodae</taxon>
        <taxon>Paniceae</taxon>
        <taxon>Dichantheliinae</taxon>
        <taxon>Dichanthelium</taxon>
    </lineage>
</organism>
<dbReference type="GO" id="GO:0003700">
    <property type="term" value="F:DNA-binding transcription factor activity"/>
    <property type="evidence" value="ECO:0007669"/>
    <property type="project" value="InterPro"/>
</dbReference>
<gene>
    <name evidence="8" type="ORF">BAE44_0002144</name>
</gene>
<evidence type="ECO:0000256" key="3">
    <source>
        <dbReference type="ARBA" id="ARBA00023125"/>
    </source>
</evidence>
<dbReference type="STRING" id="888268.A0A1E5WHG1"/>
<protein>
    <recommendedName>
        <fullName evidence="7">WRKY domain-containing protein</fullName>
    </recommendedName>
</protein>
<proteinExistence type="predicted"/>
<dbReference type="InterPro" id="IPR044810">
    <property type="entry name" value="WRKY_plant"/>
</dbReference>
<evidence type="ECO:0000313" key="8">
    <source>
        <dbReference type="EMBL" id="OEL36837.1"/>
    </source>
</evidence>
<comment type="subcellular location">
    <subcellularLocation>
        <location evidence="1">Nucleus</location>
    </subcellularLocation>
</comment>
<dbReference type="Proteomes" id="UP000095767">
    <property type="component" value="Unassembled WGS sequence"/>
</dbReference>
<dbReference type="InterPro" id="IPR003657">
    <property type="entry name" value="WRKY_dom"/>
</dbReference>
<dbReference type="Gene3D" id="2.20.25.80">
    <property type="entry name" value="WRKY domain"/>
    <property type="match status" value="1"/>
</dbReference>
<name>A0A1E5WHG1_9POAL</name>
<keyword evidence="3" id="KW-0238">DNA-binding</keyword>
<dbReference type="PANTHER" id="PTHR31282">
    <property type="entry name" value="WRKY TRANSCRIPTION FACTOR 21-RELATED"/>
    <property type="match status" value="1"/>
</dbReference>
<keyword evidence="2" id="KW-0805">Transcription regulation</keyword>
<dbReference type="GO" id="GO:0005634">
    <property type="term" value="C:nucleus"/>
    <property type="evidence" value="ECO:0007669"/>
    <property type="project" value="UniProtKB-SubCell"/>
</dbReference>
<evidence type="ECO:0000256" key="5">
    <source>
        <dbReference type="ARBA" id="ARBA00023242"/>
    </source>
</evidence>
<dbReference type="PROSITE" id="PS50811">
    <property type="entry name" value="WRKY"/>
    <property type="match status" value="1"/>
</dbReference>
<feature type="domain" description="WRKY" evidence="7">
    <location>
        <begin position="69"/>
        <end position="137"/>
    </location>
</feature>
<dbReference type="InterPro" id="IPR036576">
    <property type="entry name" value="WRKY_dom_sf"/>
</dbReference>
<dbReference type="SUPFAM" id="SSF118290">
    <property type="entry name" value="WRKY DNA-binding domain"/>
    <property type="match status" value="1"/>
</dbReference>
<dbReference type="GO" id="GO:0043565">
    <property type="term" value="F:sequence-specific DNA binding"/>
    <property type="evidence" value="ECO:0007669"/>
    <property type="project" value="InterPro"/>
</dbReference>
<dbReference type="Pfam" id="PF03106">
    <property type="entry name" value="WRKY"/>
    <property type="match status" value="1"/>
</dbReference>
<evidence type="ECO:0000256" key="6">
    <source>
        <dbReference type="SAM" id="MobiDB-lite"/>
    </source>
</evidence>
<evidence type="ECO:0000259" key="7">
    <source>
        <dbReference type="PROSITE" id="PS50811"/>
    </source>
</evidence>
<comment type="caution">
    <text evidence="8">The sequence shown here is derived from an EMBL/GenBank/DDBJ whole genome shotgun (WGS) entry which is preliminary data.</text>
</comment>
<evidence type="ECO:0000313" key="9">
    <source>
        <dbReference type="Proteomes" id="UP000095767"/>
    </source>
</evidence>
<keyword evidence="9" id="KW-1185">Reference proteome</keyword>
<feature type="region of interest" description="Disordered" evidence="6">
    <location>
        <begin position="43"/>
        <end position="66"/>
    </location>
</feature>
<dbReference type="EMBL" id="LWDX02007693">
    <property type="protein sequence ID" value="OEL36837.1"/>
    <property type="molecule type" value="Genomic_DNA"/>
</dbReference>
<dbReference type="SMART" id="SM00774">
    <property type="entry name" value="WRKY"/>
    <property type="match status" value="1"/>
</dbReference>
<keyword evidence="4" id="KW-0804">Transcription</keyword>